<evidence type="ECO:0008006" key="4">
    <source>
        <dbReference type="Google" id="ProtNLM"/>
    </source>
</evidence>
<evidence type="ECO:0000313" key="3">
    <source>
        <dbReference type="Proteomes" id="UP000017861"/>
    </source>
</evidence>
<feature type="signal peptide" evidence="1">
    <location>
        <begin position="1"/>
        <end position="25"/>
    </location>
</feature>
<dbReference type="VEuPathDB" id="TriTrypDB:TCDM_01123"/>
<accession>V5BZU2</accession>
<evidence type="ECO:0000256" key="1">
    <source>
        <dbReference type="SAM" id="SignalP"/>
    </source>
</evidence>
<dbReference type="AlphaFoldDB" id="V5BZU2"/>
<protein>
    <recommendedName>
        <fullName evidence="4">Transmembrane protein</fullName>
    </recommendedName>
</protein>
<proteinExistence type="predicted"/>
<comment type="caution">
    <text evidence="2">The sequence shown here is derived from an EMBL/GenBank/DDBJ whole genome shotgun (WGS) entry which is preliminary data.</text>
</comment>
<keyword evidence="1" id="KW-0732">Signal</keyword>
<sequence length="375" mass="44821">MFSLLSTCAFILLLLCCSKVHFVRGGIIEMRSCCFVSMAAPPCGSQLRLQCRRYHAFQFAGFHGWKIPYNGKPRVTKEELEGTRYFTQRPKEKWDYHRVDENINSSSEFRQTHDRPAFEQGMREDNSTTEHGDMHTPKKYRLYEYFDEYTKPGVNKKVAACYAVKEQWDAEEFYYPGEAWQKNRPGFRSVPKELLNRQTWYHWSDTITKWDEIQPTMRTRSWNPDWPPPGYTVPKLQCKKEFVFGVEEPGLVSEVERYNWFRSWSDNNMRTGWKDVWLFGILFGTMYYLARNALDIVAMRAMMSNMYYPGRQFVRPFGVPKDWEKGVFWWQRPLEEFPNQGEVWYMNEARFKYINYIKKRDAQERLLAEAEAVEA</sequence>
<dbReference type="OrthoDB" id="274949at2759"/>
<evidence type="ECO:0000313" key="2">
    <source>
        <dbReference type="EMBL" id="ESS70023.1"/>
    </source>
</evidence>
<dbReference type="Proteomes" id="UP000017861">
    <property type="component" value="Unassembled WGS sequence"/>
</dbReference>
<reference evidence="2 3" key="1">
    <citation type="journal article" date="2014" name="Genome Announc.">
        <title>Trypanosoma cruzi Clone Dm28c Draft Genome Sequence.</title>
        <authorList>
            <person name="Grisard E.C."/>
            <person name="Teixeira S.M."/>
            <person name="de Almeida L.G."/>
            <person name="Stoco P.H."/>
            <person name="Gerber A.L."/>
            <person name="Talavera-Lopez C."/>
            <person name="Lima O.C."/>
            <person name="Andersson B."/>
            <person name="de Vasconcelos A.T."/>
        </authorList>
    </citation>
    <scope>NUCLEOTIDE SEQUENCE [LARGE SCALE GENOMIC DNA]</scope>
    <source>
        <strain evidence="2 3">Dm28c</strain>
    </source>
</reference>
<organism evidence="2 3">
    <name type="scientific">Trypanosoma cruzi Dm28c</name>
    <dbReference type="NCBI Taxonomy" id="1416333"/>
    <lineage>
        <taxon>Eukaryota</taxon>
        <taxon>Discoba</taxon>
        <taxon>Euglenozoa</taxon>
        <taxon>Kinetoplastea</taxon>
        <taxon>Metakinetoplastina</taxon>
        <taxon>Trypanosomatida</taxon>
        <taxon>Trypanosomatidae</taxon>
        <taxon>Trypanosoma</taxon>
        <taxon>Schizotrypanum</taxon>
    </lineage>
</organism>
<name>V5BZU2_TRYCR</name>
<dbReference type="EMBL" id="AYLP01000007">
    <property type="protein sequence ID" value="ESS70023.1"/>
    <property type="molecule type" value="Genomic_DNA"/>
</dbReference>
<feature type="chain" id="PRO_5004731701" description="Transmembrane protein" evidence="1">
    <location>
        <begin position="26"/>
        <end position="375"/>
    </location>
</feature>
<gene>
    <name evidence="2" type="ORF">TCDM_01123</name>
</gene>